<organism evidence="8 9">
    <name type="scientific">Bacteroides uniformis</name>
    <dbReference type="NCBI Taxonomy" id="820"/>
    <lineage>
        <taxon>Bacteria</taxon>
        <taxon>Pseudomonadati</taxon>
        <taxon>Bacteroidota</taxon>
        <taxon>Bacteroidia</taxon>
        <taxon>Bacteroidales</taxon>
        <taxon>Bacteroidaceae</taxon>
        <taxon>Bacteroides</taxon>
    </lineage>
</organism>
<dbReference type="InterPro" id="IPR017853">
    <property type="entry name" value="GH"/>
</dbReference>
<name>A0A174CC36_BACUN</name>
<dbReference type="InterPro" id="IPR051915">
    <property type="entry name" value="Cellulose_Degrad_GH3"/>
</dbReference>
<evidence type="ECO:0000256" key="1">
    <source>
        <dbReference type="ARBA" id="ARBA00000448"/>
    </source>
</evidence>
<protein>
    <recommendedName>
        <fullName evidence="3">beta-glucosidase</fullName>
        <ecNumber evidence="3">3.2.1.21</ecNumber>
    </recommendedName>
</protein>
<evidence type="ECO:0000256" key="3">
    <source>
        <dbReference type="ARBA" id="ARBA00012744"/>
    </source>
</evidence>
<evidence type="ECO:0000256" key="5">
    <source>
        <dbReference type="ARBA" id="ARBA00022801"/>
    </source>
</evidence>
<dbReference type="Proteomes" id="UP000095419">
    <property type="component" value="Unassembled WGS sequence"/>
</dbReference>
<dbReference type="GO" id="GO:0009251">
    <property type="term" value="P:glucan catabolic process"/>
    <property type="evidence" value="ECO:0007669"/>
    <property type="project" value="TreeGrafter"/>
</dbReference>
<dbReference type="PANTHER" id="PTHR30620:SF16">
    <property type="entry name" value="LYSOSOMAL BETA GLUCOSIDASE"/>
    <property type="match status" value="1"/>
</dbReference>
<evidence type="ECO:0000259" key="7">
    <source>
        <dbReference type="Pfam" id="PF00933"/>
    </source>
</evidence>
<dbReference type="AlphaFoldDB" id="A0A174CC36"/>
<feature type="domain" description="Glycoside hydrolase family 3 N-terminal" evidence="7">
    <location>
        <begin position="29"/>
        <end position="93"/>
    </location>
</feature>
<sequence length="93" mass="10197">MREIGIPCIYGLDQNHGTTYTMGGTLFPLKHYMGYSVPFTGKDRTPVYISAQDLREKHFAPFLACVKAGALSVMANSCSVNGLPVHANYKLLT</sequence>
<comment type="catalytic activity">
    <reaction evidence="1">
        <text>Hydrolysis of terminal, non-reducing beta-D-glucosyl residues with release of beta-D-glucose.</text>
        <dbReference type="EC" id="3.2.1.21"/>
    </reaction>
</comment>
<dbReference type="InterPro" id="IPR001764">
    <property type="entry name" value="Glyco_hydro_3_N"/>
</dbReference>
<accession>A0A174CC36</accession>
<keyword evidence="5 8" id="KW-0378">Hydrolase</keyword>
<dbReference type="Gene3D" id="3.20.20.300">
    <property type="entry name" value="Glycoside hydrolase, family 3, N-terminal domain"/>
    <property type="match status" value="1"/>
</dbReference>
<dbReference type="EMBL" id="CYZF01000003">
    <property type="protein sequence ID" value="CUO09849.1"/>
    <property type="molecule type" value="Genomic_DNA"/>
</dbReference>
<gene>
    <name evidence="8" type="ORF">ERS417307_00949</name>
</gene>
<comment type="similarity">
    <text evidence="2">Belongs to the glycosyl hydrolase 3 family.</text>
</comment>
<proteinExistence type="inferred from homology"/>
<dbReference type="EC" id="3.2.1.21" evidence="3"/>
<evidence type="ECO:0000256" key="4">
    <source>
        <dbReference type="ARBA" id="ARBA00022729"/>
    </source>
</evidence>
<dbReference type="GO" id="GO:0008422">
    <property type="term" value="F:beta-glucosidase activity"/>
    <property type="evidence" value="ECO:0007669"/>
    <property type="project" value="UniProtKB-EC"/>
</dbReference>
<evidence type="ECO:0000256" key="6">
    <source>
        <dbReference type="ARBA" id="ARBA00023295"/>
    </source>
</evidence>
<evidence type="ECO:0000256" key="2">
    <source>
        <dbReference type="ARBA" id="ARBA00005336"/>
    </source>
</evidence>
<dbReference type="Pfam" id="PF00933">
    <property type="entry name" value="Glyco_hydro_3"/>
    <property type="match status" value="1"/>
</dbReference>
<keyword evidence="4" id="KW-0732">Signal</keyword>
<dbReference type="InterPro" id="IPR036962">
    <property type="entry name" value="Glyco_hydro_3_N_sf"/>
</dbReference>
<keyword evidence="6 8" id="KW-0326">Glycosidase</keyword>
<reference evidence="8 9" key="1">
    <citation type="submission" date="2015-09" db="EMBL/GenBank/DDBJ databases">
        <authorList>
            <consortium name="Pathogen Informatics"/>
        </authorList>
    </citation>
    <scope>NUCLEOTIDE SEQUENCE [LARGE SCALE GENOMIC DNA]</scope>
    <source>
        <strain evidence="8 9">2789STDY5608791</strain>
    </source>
</reference>
<dbReference type="SUPFAM" id="SSF51445">
    <property type="entry name" value="(Trans)glycosidases"/>
    <property type="match status" value="1"/>
</dbReference>
<evidence type="ECO:0000313" key="8">
    <source>
        <dbReference type="EMBL" id="CUO09849.1"/>
    </source>
</evidence>
<dbReference type="PANTHER" id="PTHR30620">
    <property type="entry name" value="PERIPLASMIC BETA-GLUCOSIDASE-RELATED"/>
    <property type="match status" value="1"/>
</dbReference>
<evidence type="ECO:0000313" key="9">
    <source>
        <dbReference type="Proteomes" id="UP000095419"/>
    </source>
</evidence>